<organism evidence="3 4">
    <name type="scientific">Porphyromonas gulae</name>
    <dbReference type="NCBI Taxonomy" id="111105"/>
    <lineage>
        <taxon>Bacteria</taxon>
        <taxon>Pseudomonadati</taxon>
        <taxon>Bacteroidota</taxon>
        <taxon>Bacteroidia</taxon>
        <taxon>Bacteroidales</taxon>
        <taxon>Porphyromonadaceae</taxon>
        <taxon>Porphyromonas</taxon>
    </lineage>
</organism>
<dbReference type="OrthoDB" id="1315649at2"/>
<evidence type="ECO:0000256" key="2">
    <source>
        <dbReference type="SAM" id="Phobius"/>
    </source>
</evidence>
<protein>
    <recommendedName>
        <fullName evidence="5">DUF3667 domain-containing protein</fullName>
    </recommendedName>
</protein>
<feature type="transmembrane region" description="Helical" evidence="2">
    <location>
        <begin position="35"/>
        <end position="52"/>
    </location>
</feature>
<feature type="transmembrane region" description="Helical" evidence="2">
    <location>
        <begin position="394"/>
        <end position="422"/>
    </location>
</feature>
<feature type="region of interest" description="Disordered" evidence="1">
    <location>
        <begin position="1"/>
        <end position="33"/>
    </location>
</feature>
<evidence type="ECO:0008006" key="5">
    <source>
        <dbReference type="Google" id="ProtNLM"/>
    </source>
</evidence>
<keyword evidence="2" id="KW-0472">Membrane</keyword>
<evidence type="ECO:0000313" key="4">
    <source>
        <dbReference type="Proteomes" id="UP000030130"/>
    </source>
</evidence>
<accession>A0A0A2F127</accession>
<evidence type="ECO:0000256" key="1">
    <source>
        <dbReference type="SAM" id="MobiDB-lite"/>
    </source>
</evidence>
<dbReference type="STRING" id="111105.HR09_01055"/>
<dbReference type="InterPro" id="IPR022134">
    <property type="entry name" value="DUF3667"/>
</dbReference>
<feature type="transmembrane region" description="Helical" evidence="2">
    <location>
        <begin position="364"/>
        <end position="382"/>
    </location>
</feature>
<feature type="transmembrane region" description="Helical" evidence="2">
    <location>
        <begin position="337"/>
        <end position="358"/>
    </location>
</feature>
<gene>
    <name evidence="3" type="ORF">HR08_08380</name>
</gene>
<dbReference type="Proteomes" id="UP000030130">
    <property type="component" value="Unassembled WGS sequence"/>
</dbReference>
<evidence type="ECO:0000313" key="3">
    <source>
        <dbReference type="EMBL" id="KGN84716.1"/>
    </source>
</evidence>
<dbReference type="EMBL" id="JRAI01000066">
    <property type="protein sequence ID" value="KGN84716.1"/>
    <property type="molecule type" value="Genomic_DNA"/>
</dbReference>
<feature type="transmembrane region" description="Helical" evidence="2">
    <location>
        <begin position="58"/>
        <end position="75"/>
    </location>
</feature>
<feature type="transmembrane region" description="Helical" evidence="2">
    <location>
        <begin position="305"/>
        <end position="325"/>
    </location>
</feature>
<sequence>MQTNSKTKKETEGSHDSASKKQKNGEHGHSSDRKMANPLQILMLALLLWLAIEDLATSGQWGMSAIAGLVFWAILRKRRLLPRKIDRRLQSLLFPLRIRIRALELRLIRGRATPPADPCVHTCQNCGDGYTGNFCNRCGQTSRTGRYHFRQMVRNVIGGFTNIDNGFGRTIVELLYRPGYLIRDFIGGKRVVYFRPFQTLFVLASLYIIFAQLIGPDPSQKKSAGEELTRQEYRMDQREISSLQKENEAVGSDSRGMIAERYTGRRAFFYKQMKFVTEQKNKLNSLPFFSRIWSLLVEWFQSNKAVRIITILPILAVCTKVAFGHKGAAAYNLTEHIITQAYIACQLLLLNVLALPFYGDARMGSLYGLPALLLFLLFWWDYKQLFLCSWWRSFWRTLLVMLYCLLFLALTASLIAVVIMAIEAIGRAA</sequence>
<comment type="caution">
    <text evidence="3">The sequence shown here is derived from an EMBL/GenBank/DDBJ whole genome shotgun (WGS) entry which is preliminary data.</text>
</comment>
<feature type="transmembrane region" description="Helical" evidence="2">
    <location>
        <begin position="192"/>
        <end position="214"/>
    </location>
</feature>
<keyword evidence="2" id="KW-1133">Transmembrane helix</keyword>
<keyword evidence="2" id="KW-0812">Transmembrane</keyword>
<reference evidence="3 4" key="1">
    <citation type="submission" date="2014-08" db="EMBL/GenBank/DDBJ databases">
        <title>Porphyromonas gulae strain:COT-052_OH1451 Genome sequencing.</title>
        <authorList>
            <person name="Wallis C."/>
            <person name="Deusch O."/>
            <person name="O'Flynn C."/>
            <person name="Davis I."/>
            <person name="Jospin G."/>
            <person name="Darling A.E."/>
            <person name="Coil D.A."/>
            <person name="Alexiev A."/>
            <person name="Horsfall A."/>
            <person name="Kirkwood N."/>
            <person name="Harris S."/>
            <person name="Eisen J.A."/>
        </authorList>
    </citation>
    <scope>NUCLEOTIDE SEQUENCE [LARGE SCALE GENOMIC DNA]</scope>
    <source>
        <strain evidence="4">COT-052 OH1451</strain>
    </source>
</reference>
<feature type="compositionally biased region" description="Basic and acidic residues" evidence="1">
    <location>
        <begin position="7"/>
        <end position="33"/>
    </location>
</feature>
<dbReference type="Pfam" id="PF12412">
    <property type="entry name" value="DUF3667"/>
    <property type="match status" value="1"/>
</dbReference>
<dbReference type="AlphaFoldDB" id="A0A0A2F127"/>
<proteinExistence type="predicted"/>
<name>A0A0A2F127_9PORP</name>